<keyword evidence="7 16" id="KW-0808">Transferase</keyword>
<comment type="pathway">
    <text evidence="2 16">Amino-acid biosynthesis; L-proline biosynthesis; L-glutamate 5-semialdehyde from L-glutamate: step 1/2.</text>
</comment>
<evidence type="ECO:0000256" key="2">
    <source>
        <dbReference type="ARBA" id="ARBA00005185"/>
    </source>
</evidence>
<evidence type="ECO:0000256" key="14">
    <source>
        <dbReference type="ARBA" id="ARBA00049024"/>
    </source>
</evidence>
<keyword evidence="5 16" id="KW-0028">Amino-acid biosynthesis</keyword>
<keyword evidence="6 16" id="KW-0641">Proline biosynthesis</keyword>
<keyword evidence="13" id="KW-0511">Multifunctional enzyme</keyword>
<dbReference type="SUPFAM" id="SSF53720">
    <property type="entry name" value="ALDH-like"/>
    <property type="match status" value="1"/>
</dbReference>
<dbReference type="HAMAP" id="MF_00412">
    <property type="entry name" value="ProA"/>
    <property type="match status" value="1"/>
</dbReference>
<dbReference type="EMBL" id="HBDZ01003892">
    <property type="protein sequence ID" value="CAD8233335.1"/>
    <property type="molecule type" value="Transcribed_RNA"/>
</dbReference>
<dbReference type="Gene3D" id="3.40.309.10">
    <property type="entry name" value="Aldehyde Dehydrogenase, Chain A, domain 2"/>
    <property type="match status" value="1"/>
</dbReference>
<keyword evidence="9 16" id="KW-0418">Kinase</keyword>
<keyword evidence="10 16" id="KW-0067">ATP-binding</keyword>
<dbReference type="EC" id="1.2.1.41" evidence="16"/>
<evidence type="ECO:0000256" key="11">
    <source>
        <dbReference type="ARBA" id="ARBA00022857"/>
    </source>
</evidence>
<name>A0A7R9TF78_9VIRI</name>
<evidence type="ECO:0000256" key="16">
    <source>
        <dbReference type="PIRNR" id="PIRNR036429"/>
    </source>
</evidence>
<dbReference type="InterPro" id="IPR016163">
    <property type="entry name" value="Ald_DH_C"/>
</dbReference>
<evidence type="ECO:0000256" key="8">
    <source>
        <dbReference type="ARBA" id="ARBA00022741"/>
    </source>
</evidence>
<dbReference type="InterPro" id="IPR016162">
    <property type="entry name" value="Ald_DH_N"/>
</dbReference>
<accession>A0A7R9TF78</accession>
<feature type="domain" description="Aldehyde dehydrogenase" evidence="17">
    <location>
        <begin position="329"/>
        <end position="610"/>
    </location>
</feature>
<reference evidence="19" key="1">
    <citation type="submission" date="2021-01" db="EMBL/GenBank/DDBJ databases">
        <authorList>
            <person name="Corre E."/>
            <person name="Pelletier E."/>
            <person name="Niang G."/>
            <person name="Scheremetjew M."/>
            <person name="Finn R."/>
            <person name="Kale V."/>
            <person name="Holt S."/>
            <person name="Cochrane G."/>
            <person name="Meng A."/>
            <person name="Brown T."/>
            <person name="Cohen L."/>
        </authorList>
    </citation>
    <scope>NUCLEOTIDE SEQUENCE</scope>
    <source>
        <strain evidence="19">CCMP1413</strain>
    </source>
</reference>
<dbReference type="FunFam" id="3.40.1160.10:FF:000013">
    <property type="entry name" value="Delta-1-pyrroline-5-carboxylate synthase"/>
    <property type="match status" value="1"/>
</dbReference>
<organism evidence="19">
    <name type="scientific">Prasinoderma coloniale</name>
    <dbReference type="NCBI Taxonomy" id="156133"/>
    <lineage>
        <taxon>Eukaryota</taxon>
        <taxon>Viridiplantae</taxon>
        <taxon>Prasinodermophyta</taxon>
        <taxon>Prasinodermophyceae</taxon>
        <taxon>Prasinodermales</taxon>
        <taxon>Prasinodermaceae</taxon>
        <taxon>Prasinoderma</taxon>
    </lineage>
</organism>
<dbReference type="InterPro" id="IPR005715">
    <property type="entry name" value="Glu_5kinase/COase_Synthase"/>
</dbReference>
<comment type="function">
    <text evidence="16">P5CS plays a key role in proline biosynthesis, leading to osmoregulation in plants.</text>
</comment>
<dbReference type="NCBIfam" id="TIGR01027">
    <property type="entry name" value="proB"/>
    <property type="match status" value="1"/>
</dbReference>
<dbReference type="PRINTS" id="PR00474">
    <property type="entry name" value="GLU5KINASE"/>
</dbReference>
<evidence type="ECO:0000256" key="9">
    <source>
        <dbReference type="ARBA" id="ARBA00022777"/>
    </source>
</evidence>
<comment type="catalytic activity">
    <reaction evidence="14 16">
        <text>L-glutamate 5-semialdehyde + phosphate + NADP(+) = L-glutamyl 5-phosphate + NADPH + H(+)</text>
        <dbReference type="Rhea" id="RHEA:19541"/>
        <dbReference type="ChEBI" id="CHEBI:15378"/>
        <dbReference type="ChEBI" id="CHEBI:43474"/>
        <dbReference type="ChEBI" id="CHEBI:57783"/>
        <dbReference type="ChEBI" id="CHEBI:58066"/>
        <dbReference type="ChEBI" id="CHEBI:58274"/>
        <dbReference type="ChEBI" id="CHEBI:58349"/>
        <dbReference type="EC" id="1.2.1.41"/>
    </reaction>
</comment>
<evidence type="ECO:0000259" key="17">
    <source>
        <dbReference type="Pfam" id="PF00171"/>
    </source>
</evidence>
<dbReference type="GO" id="GO:0055129">
    <property type="term" value="P:L-proline biosynthetic process"/>
    <property type="evidence" value="ECO:0007669"/>
    <property type="project" value="UniProtKB-UniPathway"/>
</dbReference>
<dbReference type="NCBIfam" id="TIGR01092">
    <property type="entry name" value="P5CS"/>
    <property type="match status" value="1"/>
</dbReference>
<sequence length="762" mass="80785">MGDVSAESVVERFSSTCTDPSRSFIRDAKRVIVKLGTAVVTRGYDGKLALGRIGAVCEQIDALKRAGKEVVLVSSGAVGVGRQRLRHQQVLRSSVADLARMEGRPGMSGRAAAGVGQSGLMSLYDALFSQLDITTSQILVTDNDFANPEFRDRLREMVSELHELGVVPIFNENDAITTRRAPNSDDQGIFWDNDSLAALLALELRADLLVILSDVQGLYTGDPADPASKLITTYSPEVHDAAVEFKGKSRLGRGGMAAKVDAAWMAARAGTPVVIATGKIHDMLTRVVLKGEPAGTLFDTTAAKALFVRVTSMKNLTGADSAAVEAVASGAGGAQSREMAEAARAASRALQALSSEKRAALLRRVADSLLAREREILEENVLDVNDALANGTDEHLLNRLRLKPGKIQQLAAGIRSIADQDEPLDRLLSRMEVAEGLTLEQRTSPLGVLMIIFESRPDALPQIAALALRSGNGLLLKGGKEATRSNKAMHRAVVAALAPDVDPGVIGLVTSRDTISELLALDDVIDLVIPRGSNALVSHIQSSTKIPVLGHADGVCHVFVDKAADMDKAATLAADAKLDYPAACNAMETLLLHEELLTDGRAAGLVQRLQEAGVYPGAGPGCVASGAAQDLGLKPAEASSLHHEYGDNRCTVEVVSGVEAAIEHAHRFGSGHTEMVITEDAEVAERWLAGVDAACVFHNASTRFADGFRFGLGAEVGISTSRIHARGPVGVEGLLTTRWLLRGTGQVVAKDKDIKYVHRKLA</sequence>
<comment type="catalytic activity">
    <reaction evidence="15 16">
        <text>L-glutamate + ATP = L-glutamyl 5-phosphate + ADP</text>
        <dbReference type="Rhea" id="RHEA:14877"/>
        <dbReference type="ChEBI" id="CHEBI:29985"/>
        <dbReference type="ChEBI" id="CHEBI:30616"/>
        <dbReference type="ChEBI" id="CHEBI:58274"/>
        <dbReference type="ChEBI" id="CHEBI:456216"/>
        <dbReference type="EC" id="2.7.2.11"/>
    </reaction>
</comment>
<evidence type="ECO:0000256" key="12">
    <source>
        <dbReference type="ARBA" id="ARBA00023002"/>
    </source>
</evidence>
<dbReference type="Gene3D" id="3.40.1160.10">
    <property type="entry name" value="Acetylglutamate kinase-like"/>
    <property type="match status" value="1"/>
</dbReference>
<comment type="similarity">
    <text evidence="3 16">In the C-terminal section; belongs to the gamma-glutamyl phosphate reductase family.</text>
</comment>
<dbReference type="CDD" id="cd07079">
    <property type="entry name" value="ALDH_F18-19_ProA-GPR"/>
    <property type="match status" value="1"/>
</dbReference>
<dbReference type="UniPathway" id="UPA00098">
    <property type="reaction ID" value="UER00359"/>
</dbReference>
<evidence type="ECO:0000256" key="5">
    <source>
        <dbReference type="ARBA" id="ARBA00022605"/>
    </source>
</evidence>
<dbReference type="PROSITE" id="PS00902">
    <property type="entry name" value="GLUTAMATE_5_KINASE"/>
    <property type="match status" value="1"/>
</dbReference>
<dbReference type="Pfam" id="PF00171">
    <property type="entry name" value="Aldedh"/>
    <property type="match status" value="1"/>
</dbReference>
<evidence type="ECO:0000256" key="13">
    <source>
        <dbReference type="ARBA" id="ARBA00023268"/>
    </source>
</evidence>
<dbReference type="SUPFAM" id="SSF53633">
    <property type="entry name" value="Carbamate kinase-like"/>
    <property type="match status" value="1"/>
</dbReference>
<dbReference type="GO" id="GO:0005737">
    <property type="term" value="C:cytoplasm"/>
    <property type="evidence" value="ECO:0007669"/>
    <property type="project" value="UniProtKB-UniRule"/>
</dbReference>
<dbReference type="InterPro" id="IPR015590">
    <property type="entry name" value="Aldehyde_DH_dom"/>
</dbReference>
<dbReference type="GO" id="GO:0005524">
    <property type="term" value="F:ATP binding"/>
    <property type="evidence" value="ECO:0007669"/>
    <property type="project" value="UniProtKB-UniRule"/>
</dbReference>
<dbReference type="GO" id="GO:0004350">
    <property type="term" value="F:glutamate-5-semialdehyde dehydrogenase activity"/>
    <property type="evidence" value="ECO:0007669"/>
    <property type="project" value="UniProtKB-UniRule"/>
</dbReference>
<evidence type="ECO:0000313" key="19">
    <source>
        <dbReference type="EMBL" id="CAD8233335.1"/>
    </source>
</evidence>
<dbReference type="PIRSF" id="PIRSF036429">
    <property type="entry name" value="P5C_syn"/>
    <property type="match status" value="1"/>
</dbReference>
<dbReference type="InterPro" id="IPR001048">
    <property type="entry name" value="Asp/Glu/Uridylate_kinase"/>
</dbReference>
<dbReference type="PANTHER" id="PTHR11063">
    <property type="entry name" value="GLUTAMATE SEMIALDEHYDE DEHYDROGENASE"/>
    <property type="match status" value="1"/>
</dbReference>
<dbReference type="GO" id="GO:0004349">
    <property type="term" value="F:glutamate 5-kinase activity"/>
    <property type="evidence" value="ECO:0007669"/>
    <property type="project" value="UniProtKB-UniRule"/>
</dbReference>
<dbReference type="InterPro" id="IPR000965">
    <property type="entry name" value="GPR_dom"/>
</dbReference>
<dbReference type="InterPro" id="IPR016161">
    <property type="entry name" value="Ald_DH/histidinol_DH"/>
</dbReference>
<evidence type="ECO:0000256" key="15">
    <source>
        <dbReference type="ARBA" id="ARBA00049141"/>
    </source>
</evidence>
<evidence type="ECO:0000256" key="3">
    <source>
        <dbReference type="ARBA" id="ARBA00006300"/>
    </source>
</evidence>
<dbReference type="InterPro" id="IPR036393">
    <property type="entry name" value="AceGlu_kinase-like_sf"/>
</dbReference>
<dbReference type="NCBIfam" id="TIGR00407">
    <property type="entry name" value="proA"/>
    <property type="match status" value="1"/>
</dbReference>
<dbReference type="NCBIfam" id="NF001221">
    <property type="entry name" value="PRK00197.1"/>
    <property type="match status" value="1"/>
</dbReference>
<proteinExistence type="inferred from homology"/>
<dbReference type="InterPro" id="IPR019797">
    <property type="entry name" value="Glutamate_5-kinase_CS"/>
</dbReference>
<dbReference type="EC" id="2.7.2.11" evidence="16"/>
<gene>
    <name evidence="19" type="ORF">PCOL08062_LOCUS2982</name>
</gene>
<dbReference type="AlphaFoldDB" id="A0A7R9TF78"/>
<dbReference type="HAMAP" id="MF_00456">
    <property type="entry name" value="ProB"/>
    <property type="match status" value="1"/>
</dbReference>
<evidence type="ECO:0000256" key="7">
    <source>
        <dbReference type="ARBA" id="ARBA00022679"/>
    </source>
</evidence>
<dbReference type="InterPro" id="IPR005766">
    <property type="entry name" value="P5_carboxy_syn"/>
</dbReference>
<dbReference type="PANTHER" id="PTHR11063:SF8">
    <property type="entry name" value="DELTA-1-PYRROLINE-5-CARBOXYLATE SYNTHASE"/>
    <property type="match status" value="1"/>
</dbReference>
<keyword evidence="12 16" id="KW-0560">Oxidoreductase</keyword>
<feature type="domain" description="Aspartate/glutamate/uridylate kinase" evidence="18">
    <location>
        <begin position="29"/>
        <end position="276"/>
    </location>
</feature>
<evidence type="ECO:0000256" key="4">
    <source>
        <dbReference type="ARBA" id="ARBA00009302"/>
    </source>
</evidence>
<protein>
    <recommendedName>
        <fullName evidence="16">Delta-1-pyrroline-5-carboxylate synthase</fullName>
    </recommendedName>
    <domain>
        <recommendedName>
            <fullName evidence="16">Glutamate 5-kinase</fullName>
            <shortName evidence="16">GK</shortName>
            <ecNumber evidence="16">2.7.2.11</ecNumber>
        </recommendedName>
        <alternativeName>
            <fullName evidence="16">Gamma-glutamyl kinase</fullName>
        </alternativeName>
    </domain>
    <domain>
        <recommendedName>
            <fullName evidence="16">Gamma-glutamyl phosphate reductase</fullName>
            <shortName evidence="16">GPR</shortName>
            <ecNumber evidence="16">1.2.1.41</ecNumber>
        </recommendedName>
        <alternativeName>
            <fullName evidence="16">Glutamate-5-semialdehyde dehydrogenase</fullName>
        </alternativeName>
        <alternativeName>
            <fullName evidence="16">Glutamyl-gamma-semialdehyde dehydrogenase</fullName>
        </alternativeName>
    </domain>
</protein>
<dbReference type="Gene3D" id="3.40.605.10">
    <property type="entry name" value="Aldehyde Dehydrogenase, Chain A, domain 1"/>
    <property type="match status" value="1"/>
</dbReference>
<evidence type="ECO:0000256" key="1">
    <source>
        <dbReference type="ARBA" id="ARBA00004985"/>
    </source>
</evidence>
<evidence type="ECO:0000256" key="10">
    <source>
        <dbReference type="ARBA" id="ARBA00022840"/>
    </source>
</evidence>
<comment type="pathway">
    <text evidence="1 16">Amino-acid biosynthesis; L-proline biosynthesis; L-glutamate 5-semialdehyde from L-glutamate: step 2/2.</text>
</comment>
<comment type="similarity">
    <text evidence="4 16">In the N-terminal section; belongs to the glutamate 5-kinase family.</text>
</comment>
<evidence type="ECO:0000256" key="6">
    <source>
        <dbReference type="ARBA" id="ARBA00022650"/>
    </source>
</evidence>
<evidence type="ECO:0000259" key="18">
    <source>
        <dbReference type="Pfam" id="PF00696"/>
    </source>
</evidence>
<keyword evidence="11 16" id="KW-0521">NADP</keyword>
<keyword evidence="8 16" id="KW-0547">Nucleotide-binding</keyword>
<dbReference type="Pfam" id="PF00696">
    <property type="entry name" value="AA_kinase"/>
    <property type="match status" value="1"/>
</dbReference>
<dbReference type="InterPro" id="IPR001057">
    <property type="entry name" value="Glu/AcGlu_kinase"/>
</dbReference>